<dbReference type="GO" id="GO:0006811">
    <property type="term" value="P:monoatomic ion transport"/>
    <property type="evidence" value="ECO:0007669"/>
    <property type="project" value="UniProtKB-KW"/>
</dbReference>
<dbReference type="RefSeq" id="WP_222579429.1">
    <property type="nucleotide sequence ID" value="NZ_JAHVHU010000006.1"/>
</dbReference>
<dbReference type="GO" id="GO:0015297">
    <property type="term" value="F:antiporter activity"/>
    <property type="evidence" value="ECO:0007669"/>
    <property type="project" value="UniProtKB-KW"/>
</dbReference>
<dbReference type="NCBIfam" id="TIGR00797">
    <property type="entry name" value="matE"/>
    <property type="match status" value="1"/>
</dbReference>
<feature type="transmembrane region" description="Helical" evidence="10">
    <location>
        <begin position="84"/>
        <end position="106"/>
    </location>
</feature>
<feature type="transmembrane region" description="Helical" evidence="10">
    <location>
        <begin position="273"/>
        <end position="296"/>
    </location>
</feature>
<feature type="transmembrane region" description="Helical" evidence="10">
    <location>
        <begin position="126"/>
        <end position="143"/>
    </location>
</feature>
<accession>A0A953HL41</accession>
<feature type="transmembrane region" description="Helical" evidence="10">
    <location>
        <begin position="386"/>
        <end position="407"/>
    </location>
</feature>
<evidence type="ECO:0000256" key="7">
    <source>
        <dbReference type="ARBA" id="ARBA00023065"/>
    </source>
</evidence>
<name>A0A953HL41_9BACT</name>
<organism evidence="11 12">
    <name type="scientific">Membranihabitans marinus</name>
    <dbReference type="NCBI Taxonomy" id="1227546"/>
    <lineage>
        <taxon>Bacteria</taxon>
        <taxon>Pseudomonadati</taxon>
        <taxon>Bacteroidota</taxon>
        <taxon>Saprospiria</taxon>
        <taxon>Saprospirales</taxon>
        <taxon>Saprospiraceae</taxon>
        <taxon>Membranihabitans</taxon>
    </lineage>
</organism>
<evidence type="ECO:0000256" key="8">
    <source>
        <dbReference type="ARBA" id="ARBA00023136"/>
    </source>
</evidence>
<dbReference type="InterPro" id="IPR050222">
    <property type="entry name" value="MATE_MdtK"/>
</dbReference>
<dbReference type="GO" id="GO:0005886">
    <property type="term" value="C:plasma membrane"/>
    <property type="evidence" value="ECO:0007669"/>
    <property type="project" value="UniProtKB-SubCell"/>
</dbReference>
<keyword evidence="2" id="KW-0813">Transport</keyword>
<keyword evidence="7" id="KW-0406">Ion transport</keyword>
<feature type="transmembrane region" description="Helical" evidence="10">
    <location>
        <begin position="155"/>
        <end position="175"/>
    </location>
</feature>
<protein>
    <recommendedName>
        <fullName evidence="9">Multidrug-efflux transporter</fullName>
    </recommendedName>
</protein>
<keyword evidence="5 10" id="KW-0812">Transmembrane</keyword>
<dbReference type="PIRSF" id="PIRSF006603">
    <property type="entry name" value="DinF"/>
    <property type="match status" value="1"/>
</dbReference>
<evidence type="ECO:0000256" key="1">
    <source>
        <dbReference type="ARBA" id="ARBA00004651"/>
    </source>
</evidence>
<dbReference type="Proteomes" id="UP000753961">
    <property type="component" value="Unassembled WGS sequence"/>
</dbReference>
<comment type="caution">
    <text evidence="11">The sequence shown here is derived from an EMBL/GenBank/DDBJ whole genome shotgun (WGS) entry which is preliminary data.</text>
</comment>
<keyword evidence="6 10" id="KW-1133">Transmembrane helix</keyword>
<reference evidence="11" key="1">
    <citation type="submission" date="2021-06" db="EMBL/GenBank/DDBJ databases">
        <title>44 bacteria genomes isolated from Dapeng, Shenzhen.</title>
        <authorList>
            <person name="Zheng W."/>
            <person name="Yu S."/>
            <person name="Huang Y."/>
        </authorList>
    </citation>
    <scope>NUCLEOTIDE SEQUENCE</scope>
    <source>
        <strain evidence="11">DP5N28-2</strain>
    </source>
</reference>
<evidence type="ECO:0000256" key="2">
    <source>
        <dbReference type="ARBA" id="ARBA00022448"/>
    </source>
</evidence>
<dbReference type="GO" id="GO:0042910">
    <property type="term" value="F:xenobiotic transmembrane transporter activity"/>
    <property type="evidence" value="ECO:0007669"/>
    <property type="project" value="InterPro"/>
</dbReference>
<feature type="transmembrane region" description="Helical" evidence="10">
    <location>
        <begin position="316"/>
        <end position="341"/>
    </location>
</feature>
<dbReference type="InterPro" id="IPR002528">
    <property type="entry name" value="MATE_fam"/>
</dbReference>
<keyword evidence="8 10" id="KW-0472">Membrane</keyword>
<dbReference type="EMBL" id="JAHVHU010000006">
    <property type="protein sequence ID" value="MBY5957909.1"/>
    <property type="molecule type" value="Genomic_DNA"/>
</dbReference>
<evidence type="ECO:0000256" key="9">
    <source>
        <dbReference type="ARBA" id="ARBA00031636"/>
    </source>
</evidence>
<keyword evidence="12" id="KW-1185">Reference proteome</keyword>
<feature type="transmembrane region" description="Helical" evidence="10">
    <location>
        <begin position="53"/>
        <end position="72"/>
    </location>
</feature>
<dbReference type="PANTHER" id="PTHR43298:SF2">
    <property type="entry name" value="FMN_FAD EXPORTER YEEO-RELATED"/>
    <property type="match status" value="1"/>
</dbReference>
<evidence type="ECO:0000313" key="11">
    <source>
        <dbReference type="EMBL" id="MBY5957909.1"/>
    </source>
</evidence>
<feature type="transmembrane region" description="Helical" evidence="10">
    <location>
        <begin position="187"/>
        <end position="209"/>
    </location>
</feature>
<evidence type="ECO:0000256" key="3">
    <source>
        <dbReference type="ARBA" id="ARBA00022449"/>
    </source>
</evidence>
<dbReference type="PANTHER" id="PTHR43298">
    <property type="entry name" value="MULTIDRUG RESISTANCE PROTEIN NORM-RELATED"/>
    <property type="match status" value="1"/>
</dbReference>
<dbReference type="Pfam" id="PF01554">
    <property type="entry name" value="MatE"/>
    <property type="match status" value="2"/>
</dbReference>
<proteinExistence type="predicted"/>
<feature type="transmembrane region" description="Helical" evidence="10">
    <location>
        <begin position="7"/>
        <end position="33"/>
    </location>
</feature>
<evidence type="ECO:0000256" key="4">
    <source>
        <dbReference type="ARBA" id="ARBA00022475"/>
    </source>
</evidence>
<feature type="transmembrane region" description="Helical" evidence="10">
    <location>
        <begin position="347"/>
        <end position="374"/>
    </location>
</feature>
<keyword evidence="4" id="KW-1003">Cell membrane</keyword>
<dbReference type="CDD" id="cd13131">
    <property type="entry name" value="MATE_NorM_like"/>
    <property type="match status" value="1"/>
</dbReference>
<evidence type="ECO:0000256" key="10">
    <source>
        <dbReference type="SAM" id="Phobius"/>
    </source>
</evidence>
<feature type="transmembrane region" description="Helical" evidence="10">
    <location>
        <begin position="246"/>
        <end position="267"/>
    </location>
</feature>
<gene>
    <name evidence="11" type="ORF">KUV50_07200</name>
</gene>
<dbReference type="AlphaFoldDB" id="A0A953HL41"/>
<evidence type="ECO:0000256" key="5">
    <source>
        <dbReference type="ARBA" id="ARBA00022692"/>
    </source>
</evidence>
<comment type="subcellular location">
    <subcellularLocation>
        <location evidence="1">Cell membrane</location>
        <topology evidence="1">Multi-pass membrane protein</topology>
    </subcellularLocation>
</comment>
<evidence type="ECO:0000256" key="6">
    <source>
        <dbReference type="ARBA" id="ARBA00022989"/>
    </source>
</evidence>
<sequence length="447" mass="48598">MSTLNRRIIAVSIPIILGNMTQIMLGIIDSAMVGSIDSVLLAGSALVNNILSIPYIMGIGLSYAISPLVATANGNDEKERSFHIAANGFLLCAIFAIVVGVGIHWGADIVFHLDQDIAVANVSRDYLIIMGWSTVPMLMFLALKQFTDGLEFTRTGMYLALASIPLNAILNYLFIFGKLGLPRYELFGAGIGTLITRILIFFALLWIILKTDKYAPYREKLQDSIKIKTRTLQRLLKIGIPSSLQYAMESGAFAVSGIMIGWLGAVQLAAHQIAISIAALTFMVSIGLSAAGSILVGNYLGRRDLETARTVGKNTLIMGLVYGIACAILFVITNEYIPYFFNDEPQVIAYAAVLLIFAGIFQISDAIQAISVGLLRGLHDVKIPTLYISIAYWIIGIPFGYYLAFHAGMEARGIWIGLVTGLSIAAVTMTYRFFRISRDGAVLAKVD</sequence>
<feature type="transmembrane region" description="Helical" evidence="10">
    <location>
        <begin position="413"/>
        <end position="434"/>
    </location>
</feature>
<dbReference type="InterPro" id="IPR048279">
    <property type="entry name" value="MdtK-like"/>
</dbReference>
<keyword evidence="3" id="KW-0050">Antiport</keyword>
<evidence type="ECO:0000313" key="12">
    <source>
        <dbReference type="Proteomes" id="UP000753961"/>
    </source>
</evidence>